<evidence type="ECO:0000256" key="6">
    <source>
        <dbReference type="ARBA" id="ARBA00022679"/>
    </source>
</evidence>
<keyword evidence="5 10" id="KW-0489">Methyltransferase</keyword>
<organism evidence="13 16">
    <name type="scientific">Helicobacter typhlonius</name>
    <dbReference type="NCBI Taxonomy" id="76936"/>
    <lineage>
        <taxon>Bacteria</taxon>
        <taxon>Pseudomonadati</taxon>
        <taxon>Campylobacterota</taxon>
        <taxon>Epsilonproteobacteria</taxon>
        <taxon>Campylobacterales</taxon>
        <taxon>Helicobacteraceae</taxon>
        <taxon>Helicobacter</taxon>
    </lineage>
</organism>
<proteinExistence type="inferred from homology"/>
<dbReference type="RefSeq" id="WP_034326629.1">
    <property type="nucleotide sequence ID" value="NZ_CALCDF010000030.1"/>
</dbReference>
<reference evidence="14 15" key="1">
    <citation type="journal article" date="2014" name="Genome Announc.">
        <title>Draft genome sequences of eight enterohepatic helicobacter species isolated from both laboratory and wild rodents.</title>
        <authorList>
            <person name="Sheh A."/>
            <person name="Shen Z."/>
            <person name="Fox J.G."/>
        </authorList>
    </citation>
    <scope>NUCLEOTIDE SEQUENCE [LARGE SCALE GENOMIC DNA]</scope>
    <source>
        <strain evidence="14 15">MIT 98-6810</strain>
    </source>
</reference>
<comment type="similarity">
    <text evidence="2 10">Belongs to the RNA methyltransferase RsmE family.</text>
</comment>
<accession>A0A099UG99</accession>
<dbReference type="NCBIfam" id="TIGR00046">
    <property type="entry name" value="RsmE family RNA methyltransferase"/>
    <property type="match status" value="1"/>
</dbReference>
<dbReference type="GeneID" id="78150538"/>
<evidence type="ECO:0000259" key="11">
    <source>
        <dbReference type="Pfam" id="PF04452"/>
    </source>
</evidence>
<dbReference type="GO" id="GO:0005737">
    <property type="term" value="C:cytoplasm"/>
    <property type="evidence" value="ECO:0007669"/>
    <property type="project" value="UniProtKB-SubCell"/>
</dbReference>
<evidence type="ECO:0000256" key="8">
    <source>
        <dbReference type="ARBA" id="ARBA00025699"/>
    </source>
</evidence>
<dbReference type="InterPro" id="IPR029026">
    <property type="entry name" value="tRNA_m1G_MTases_N"/>
</dbReference>
<dbReference type="GO" id="GO:0070475">
    <property type="term" value="P:rRNA base methylation"/>
    <property type="evidence" value="ECO:0007669"/>
    <property type="project" value="TreeGrafter"/>
</dbReference>
<dbReference type="SUPFAM" id="SSF75217">
    <property type="entry name" value="alpha/beta knot"/>
    <property type="match status" value="1"/>
</dbReference>
<evidence type="ECO:0000313" key="14">
    <source>
        <dbReference type="EMBL" id="TLD78126.1"/>
    </source>
</evidence>
<evidence type="ECO:0000256" key="2">
    <source>
        <dbReference type="ARBA" id="ARBA00005528"/>
    </source>
</evidence>
<evidence type="ECO:0000256" key="7">
    <source>
        <dbReference type="ARBA" id="ARBA00022691"/>
    </source>
</evidence>
<dbReference type="KEGG" id="hty:BN2458_PEG0191"/>
<dbReference type="PANTHER" id="PTHR30027:SF3">
    <property type="entry name" value="16S RRNA (URACIL(1498)-N(3))-METHYLTRANSFERASE"/>
    <property type="match status" value="1"/>
</dbReference>
<evidence type="ECO:0000313" key="15">
    <source>
        <dbReference type="Proteomes" id="UP000029925"/>
    </source>
</evidence>
<dbReference type="EMBL" id="LN907858">
    <property type="protein sequence ID" value="CUU39078.1"/>
    <property type="molecule type" value="Genomic_DNA"/>
</dbReference>
<feature type="domain" description="Ribosomal RNA small subunit methyltransferase E methyltransferase" evidence="11">
    <location>
        <begin position="98"/>
        <end position="274"/>
    </location>
</feature>
<evidence type="ECO:0000259" key="12">
    <source>
        <dbReference type="Pfam" id="PF20260"/>
    </source>
</evidence>
<keyword evidence="15" id="KW-1185">Reference proteome</keyword>
<dbReference type="PANTHER" id="PTHR30027">
    <property type="entry name" value="RIBOSOMAL RNA SMALL SUBUNIT METHYLTRANSFERASE E"/>
    <property type="match status" value="1"/>
</dbReference>
<name>A0A099UG99_9HELI</name>
<evidence type="ECO:0000256" key="10">
    <source>
        <dbReference type="PIRNR" id="PIRNR015601"/>
    </source>
</evidence>
<keyword evidence="6 10" id="KW-0808">Transferase</keyword>
<comment type="catalytic activity">
    <reaction evidence="9 10">
        <text>uridine(1498) in 16S rRNA + S-adenosyl-L-methionine = N(3)-methyluridine(1498) in 16S rRNA + S-adenosyl-L-homocysteine + H(+)</text>
        <dbReference type="Rhea" id="RHEA:42920"/>
        <dbReference type="Rhea" id="RHEA-COMP:10283"/>
        <dbReference type="Rhea" id="RHEA-COMP:10284"/>
        <dbReference type="ChEBI" id="CHEBI:15378"/>
        <dbReference type="ChEBI" id="CHEBI:57856"/>
        <dbReference type="ChEBI" id="CHEBI:59789"/>
        <dbReference type="ChEBI" id="CHEBI:65315"/>
        <dbReference type="ChEBI" id="CHEBI:74502"/>
        <dbReference type="EC" id="2.1.1.193"/>
    </reaction>
</comment>
<dbReference type="EMBL" id="JRPF02000009">
    <property type="protein sequence ID" value="TLD78126.1"/>
    <property type="molecule type" value="Genomic_DNA"/>
</dbReference>
<keyword evidence="4 10" id="KW-0698">rRNA processing</keyword>
<dbReference type="GO" id="GO:0070042">
    <property type="term" value="F:rRNA (uridine-N3-)-methyltransferase activity"/>
    <property type="evidence" value="ECO:0007669"/>
    <property type="project" value="TreeGrafter"/>
</dbReference>
<reference evidence="13" key="2">
    <citation type="submission" date="2015-11" db="EMBL/GenBank/DDBJ databases">
        <authorList>
            <person name="Zhang Y."/>
            <person name="Guo Z."/>
        </authorList>
    </citation>
    <scope>NUCLEOTIDE SEQUENCE</scope>
    <source>
        <strain evidence="13">1</strain>
    </source>
</reference>
<dbReference type="Gene3D" id="3.40.1280.10">
    <property type="match status" value="1"/>
</dbReference>
<protein>
    <recommendedName>
        <fullName evidence="10">Ribosomal RNA small subunit methyltransferase E</fullName>
        <ecNumber evidence="10">2.1.1.193</ecNumber>
    </recommendedName>
</protein>
<evidence type="ECO:0000256" key="4">
    <source>
        <dbReference type="ARBA" id="ARBA00022552"/>
    </source>
</evidence>
<dbReference type="PATRIC" id="fig|76936.10.peg.186"/>
<dbReference type="Pfam" id="PF04452">
    <property type="entry name" value="Methyltrans_RNA"/>
    <property type="match status" value="1"/>
</dbReference>
<feature type="domain" description="Ribosomal RNA small subunit methyltransferase E PUA-like" evidence="12">
    <location>
        <begin position="16"/>
        <end position="63"/>
    </location>
</feature>
<reference evidence="16" key="3">
    <citation type="submission" date="2015-11" db="EMBL/GenBank/DDBJ databases">
        <authorList>
            <person name="Anvar S.Y."/>
        </authorList>
    </citation>
    <scope>NUCLEOTIDE SEQUENCE [LARGE SCALE GENOMIC DNA]</scope>
</reference>
<keyword evidence="7 10" id="KW-0949">S-adenosyl-L-methionine</keyword>
<dbReference type="STRING" id="76936.BN2458_PEG0191"/>
<dbReference type="AlphaFoldDB" id="A0A099UG99"/>
<gene>
    <name evidence="13" type="ORF">BN2458_PEG0191</name>
    <name evidence="14" type="ORF">LS75_007375</name>
</gene>
<dbReference type="Pfam" id="PF20260">
    <property type="entry name" value="PUA_4"/>
    <property type="match status" value="1"/>
</dbReference>
<comment type="subcellular location">
    <subcellularLocation>
        <location evidence="1 10">Cytoplasm</location>
    </subcellularLocation>
</comment>
<dbReference type="InterPro" id="IPR046887">
    <property type="entry name" value="RsmE_PUA-like"/>
</dbReference>
<dbReference type="SUPFAM" id="SSF88697">
    <property type="entry name" value="PUA domain-like"/>
    <property type="match status" value="1"/>
</dbReference>
<evidence type="ECO:0000256" key="5">
    <source>
        <dbReference type="ARBA" id="ARBA00022603"/>
    </source>
</evidence>
<evidence type="ECO:0000256" key="3">
    <source>
        <dbReference type="ARBA" id="ARBA00022490"/>
    </source>
</evidence>
<dbReference type="InterPro" id="IPR029028">
    <property type="entry name" value="Alpha/beta_knot_MTases"/>
</dbReference>
<dbReference type="InterPro" id="IPR015947">
    <property type="entry name" value="PUA-like_sf"/>
</dbReference>
<evidence type="ECO:0000256" key="9">
    <source>
        <dbReference type="ARBA" id="ARBA00047944"/>
    </source>
</evidence>
<dbReference type="InterPro" id="IPR006700">
    <property type="entry name" value="RsmE"/>
</dbReference>
<evidence type="ECO:0000313" key="16">
    <source>
        <dbReference type="Proteomes" id="UP000064525"/>
    </source>
</evidence>
<dbReference type="Proteomes" id="UP000029925">
    <property type="component" value="Unassembled WGS sequence"/>
</dbReference>
<dbReference type="OrthoDB" id="9815641at2"/>
<evidence type="ECO:0000256" key="1">
    <source>
        <dbReference type="ARBA" id="ARBA00004496"/>
    </source>
</evidence>
<dbReference type="InterPro" id="IPR046886">
    <property type="entry name" value="RsmE_MTase_dom"/>
</dbReference>
<sequence>MQFLYHQNAGESPLTLSDETFHYLFKVRRIAPNEHIKMRNLRDKNLYIYAIAQVQKKSALIEIVGLESTNPADSKHSNEEDFTLSNTTQDFRASVCQSPALHLLWAIIEPKVIEKTLPFLNELDVARISFFYAQFSQRQFAPSLERLNKILIQSCQQCGRTNLMDLEIFKSFDEVCTAYTPFYAFDFGGEDIRAFMPYRESTQSNATRDLESTRLKFAQDSKIIPQDSQTLRIMVGAEGGFSDAERARFDKIVSLKEGTILRSESACVFLASIAKLWQKP</sequence>
<dbReference type="PIRSF" id="PIRSF015601">
    <property type="entry name" value="MTase_slr0722"/>
    <property type="match status" value="1"/>
</dbReference>
<evidence type="ECO:0000313" key="13">
    <source>
        <dbReference type="EMBL" id="CUU39078.1"/>
    </source>
</evidence>
<comment type="function">
    <text evidence="8 10">Specifically methylates the N3 position of the uracil ring of uridine 1498 (m3U1498) in 16S rRNA. Acts on the fully assembled 30S ribosomal subunit.</text>
</comment>
<keyword evidence="3 10" id="KW-0963">Cytoplasm</keyword>
<dbReference type="EC" id="2.1.1.193" evidence="10"/>
<dbReference type="Proteomes" id="UP000064525">
    <property type="component" value="Chromosome I"/>
</dbReference>